<dbReference type="EMBL" id="ADBL01001393">
    <property type="status" value="NOT_ANNOTATED_CDS"/>
    <property type="molecule type" value="Genomic_DNA"/>
</dbReference>
<dbReference type="VEuPathDB" id="FungiDB:MAPG_05839"/>
<protein>
    <submittedName>
        <fullName evidence="2 3">Uncharacterized protein</fullName>
    </submittedName>
</protein>
<evidence type="ECO:0000256" key="1">
    <source>
        <dbReference type="SAM" id="MobiDB-lite"/>
    </source>
</evidence>
<dbReference type="EMBL" id="GL876969">
    <property type="protein sequence ID" value="KLU86830.1"/>
    <property type="molecule type" value="Genomic_DNA"/>
</dbReference>
<feature type="region of interest" description="Disordered" evidence="1">
    <location>
        <begin position="1"/>
        <end position="23"/>
    </location>
</feature>
<name>A0A0C4E0G5_MAGP6</name>
<reference evidence="2" key="2">
    <citation type="submission" date="2010-05" db="EMBL/GenBank/DDBJ databases">
        <title>The Genome Sequence of Magnaporthe poae strain ATCC 64411.</title>
        <authorList>
            <consortium name="The Broad Institute Genome Sequencing Platform"/>
            <consortium name="Broad Institute Genome Sequencing Center for Infectious Disease"/>
            <person name="Ma L.-J."/>
            <person name="Dead R."/>
            <person name="Young S."/>
            <person name="Zeng Q."/>
            <person name="Koehrsen M."/>
            <person name="Alvarado L."/>
            <person name="Berlin A."/>
            <person name="Chapman S.B."/>
            <person name="Chen Z."/>
            <person name="Freedman E."/>
            <person name="Gellesch M."/>
            <person name="Goldberg J."/>
            <person name="Griggs A."/>
            <person name="Gujja S."/>
            <person name="Heilman E.R."/>
            <person name="Heiman D."/>
            <person name="Hepburn T."/>
            <person name="Howarth C."/>
            <person name="Jen D."/>
            <person name="Larson L."/>
            <person name="Mehta T."/>
            <person name="Neiman D."/>
            <person name="Pearson M."/>
            <person name="Roberts A."/>
            <person name="Saif S."/>
            <person name="Shea T."/>
            <person name="Shenoy N."/>
            <person name="Sisk P."/>
            <person name="Stolte C."/>
            <person name="Sykes S."/>
            <person name="Walk T."/>
            <person name="White J."/>
            <person name="Yandava C."/>
            <person name="Haas B."/>
            <person name="Nusbaum C."/>
            <person name="Birren B."/>
        </authorList>
    </citation>
    <scope>NUCLEOTIDE SEQUENCE</scope>
    <source>
        <strain evidence="2">ATCC 64411</strain>
    </source>
</reference>
<keyword evidence="4" id="KW-1185">Reference proteome</keyword>
<reference evidence="4" key="1">
    <citation type="submission" date="2010-05" db="EMBL/GenBank/DDBJ databases">
        <title>The genome sequence of Magnaporthe poae strain ATCC 64411.</title>
        <authorList>
            <person name="Ma L.-J."/>
            <person name="Dead R."/>
            <person name="Young S."/>
            <person name="Zeng Q."/>
            <person name="Koehrsen M."/>
            <person name="Alvarado L."/>
            <person name="Berlin A."/>
            <person name="Chapman S.B."/>
            <person name="Chen Z."/>
            <person name="Freedman E."/>
            <person name="Gellesch M."/>
            <person name="Goldberg J."/>
            <person name="Griggs A."/>
            <person name="Gujja S."/>
            <person name="Heilman E.R."/>
            <person name="Heiman D."/>
            <person name="Hepburn T."/>
            <person name="Howarth C."/>
            <person name="Jen D."/>
            <person name="Larson L."/>
            <person name="Mehta T."/>
            <person name="Neiman D."/>
            <person name="Pearson M."/>
            <person name="Roberts A."/>
            <person name="Saif S."/>
            <person name="Shea T."/>
            <person name="Shenoy N."/>
            <person name="Sisk P."/>
            <person name="Stolte C."/>
            <person name="Sykes S."/>
            <person name="Walk T."/>
            <person name="White J."/>
            <person name="Yandava C."/>
            <person name="Haas B."/>
            <person name="Nusbaum C."/>
            <person name="Birren B."/>
        </authorList>
    </citation>
    <scope>NUCLEOTIDE SEQUENCE [LARGE SCALE GENOMIC DNA]</scope>
    <source>
        <strain evidence="4">ATCC 64411 / 73-15</strain>
    </source>
</reference>
<sequence>MAITRSYSTSNGHNGGSQALDDPTARLARPVRSPSLLNLFSAPSLIVRARTLESSASACNCCVSLTGATDLLWRSFGDRARISEDNAALRKSLDSIFFITPPSAMAPRQTHRLLLNLITPATVKGHVRSVAFRDASRTRSQQPSPARSSHLLHSAAHVRGLSRWRCCSVLALCLPHGAPSLPPSSIRDLPIAPAQQRMGTCDQPDATIPVLGAAAGCCCSPPDESCR</sequence>
<evidence type="ECO:0000313" key="3">
    <source>
        <dbReference type="EnsemblFungi" id="MAPG_05839T0"/>
    </source>
</evidence>
<reference evidence="3" key="5">
    <citation type="submission" date="2015-06" db="UniProtKB">
        <authorList>
            <consortium name="EnsemblFungi"/>
        </authorList>
    </citation>
    <scope>IDENTIFICATION</scope>
    <source>
        <strain evidence="3">ATCC 64411</strain>
    </source>
</reference>
<proteinExistence type="predicted"/>
<organism evidence="3 4">
    <name type="scientific">Magnaporthiopsis poae (strain ATCC 64411 / 73-15)</name>
    <name type="common">Kentucky bluegrass fungus</name>
    <name type="synonym">Magnaporthe poae</name>
    <dbReference type="NCBI Taxonomy" id="644358"/>
    <lineage>
        <taxon>Eukaryota</taxon>
        <taxon>Fungi</taxon>
        <taxon>Dikarya</taxon>
        <taxon>Ascomycota</taxon>
        <taxon>Pezizomycotina</taxon>
        <taxon>Sordariomycetes</taxon>
        <taxon>Sordariomycetidae</taxon>
        <taxon>Magnaporthales</taxon>
        <taxon>Magnaporthaceae</taxon>
        <taxon>Magnaporthiopsis</taxon>
    </lineage>
</organism>
<evidence type="ECO:0000313" key="2">
    <source>
        <dbReference type="EMBL" id="KLU86830.1"/>
    </source>
</evidence>
<dbReference type="Proteomes" id="UP000011715">
    <property type="component" value="Unassembled WGS sequence"/>
</dbReference>
<gene>
    <name evidence="2" type="ORF">MAPG_05839</name>
</gene>
<dbReference type="EnsemblFungi" id="MAPG_05839T0">
    <property type="protein sequence ID" value="MAPG_05839T0"/>
    <property type="gene ID" value="MAPG_05839"/>
</dbReference>
<reference evidence="2" key="3">
    <citation type="submission" date="2011-03" db="EMBL/GenBank/DDBJ databases">
        <title>Annotation of Magnaporthe poae ATCC 64411.</title>
        <authorList>
            <person name="Ma L.-J."/>
            <person name="Dead R."/>
            <person name="Young S.K."/>
            <person name="Zeng Q."/>
            <person name="Gargeya S."/>
            <person name="Fitzgerald M."/>
            <person name="Haas B."/>
            <person name="Abouelleil A."/>
            <person name="Alvarado L."/>
            <person name="Arachchi H.M."/>
            <person name="Berlin A."/>
            <person name="Brown A."/>
            <person name="Chapman S.B."/>
            <person name="Chen Z."/>
            <person name="Dunbar C."/>
            <person name="Freedman E."/>
            <person name="Gearin G."/>
            <person name="Gellesch M."/>
            <person name="Goldberg J."/>
            <person name="Griggs A."/>
            <person name="Gujja S."/>
            <person name="Heiman D."/>
            <person name="Howarth C."/>
            <person name="Larson L."/>
            <person name="Lui A."/>
            <person name="MacDonald P.J.P."/>
            <person name="Mehta T."/>
            <person name="Montmayeur A."/>
            <person name="Murphy C."/>
            <person name="Neiman D."/>
            <person name="Pearson M."/>
            <person name="Priest M."/>
            <person name="Roberts A."/>
            <person name="Saif S."/>
            <person name="Shea T."/>
            <person name="Shenoy N."/>
            <person name="Sisk P."/>
            <person name="Stolte C."/>
            <person name="Sykes S."/>
            <person name="Yandava C."/>
            <person name="Wortman J."/>
            <person name="Nusbaum C."/>
            <person name="Birren B."/>
        </authorList>
    </citation>
    <scope>NUCLEOTIDE SEQUENCE</scope>
    <source>
        <strain evidence="2">ATCC 64411</strain>
    </source>
</reference>
<dbReference type="AlphaFoldDB" id="A0A0C4E0G5"/>
<evidence type="ECO:0000313" key="4">
    <source>
        <dbReference type="Proteomes" id="UP000011715"/>
    </source>
</evidence>
<feature type="compositionally biased region" description="Polar residues" evidence="1">
    <location>
        <begin position="1"/>
        <end position="12"/>
    </location>
</feature>
<reference evidence="3" key="4">
    <citation type="journal article" date="2015" name="G3 (Bethesda)">
        <title>Genome sequences of three phytopathogenic species of the Magnaporthaceae family of fungi.</title>
        <authorList>
            <person name="Okagaki L.H."/>
            <person name="Nunes C.C."/>
            <person name="Sailsbery J."/>
            <person name="Clay B."/>
            <person name="Brown D."/>
            <person name="John T."/>
            <person name="Oh Y."/>
            <person name="Young N."/>
            <person name="Fitzgerald M."/>
            <person name="Haas B.J."/>
            <person name="Zeng Q."/>
            <person name="Young S."/>
            <person name="Adiconis X."/>
            <person name="Fan L."/>
            <person name="Levin J.Z."/>
            <person name="Mitchell T.K."/>
            <person name="Okubara P.A."/>
            <person name="Farman M.L."/>
            <person name="Kohn L.M."/>
            <person name="Birren B."/>
            <person name="Ma L.-J."/>
            <person name="Dean R.A."/>
        </authorList>
    </citation>
    <scope>NUCLEOTIDE SEQUENCE</scope>
    <source>
        <strain evidence="3">ATCC 64411 / 73-15</strain>
    </source>
</reference>
<accession>A0A0C4E0G5</accession>